<gene>
    <name evidence="1" type="ORF">DM860_006921</name>
</gene>
<dbReference type="EMBL" id="NQVE01000027">
    <property type="protein sequence ID" value="RAL53249.1"/>
    <property type="molecule type" value="Genomic_DNA"/>
</dbReference>
<reference evidence="1 2" key="1">
    <citation type="submission" date="2018-06" db="EMBL/GenBank/DDBJ databases">
        <title>The Genome of Cuscuta australis (Dodder) Provides Insight into the Evolution of Plant Parasitism.</title>
        <authorList>
            <person name="Liu H."/>
        </authorList>
    </citation>
    <scope>NUCLEOTIDE SEQUENCE [LARGE SCALE GENOMIC DNA]</scope>
    <source>
        <strain evidence="2">cv. Yunnan</strain>
        <tissue evidence="1">Vines</tissue>
    </source>
</reference>
<sequence>MTPAVMSTEMAAVNEQDSWRGIRVQLGFYGICNGAANSSARRRGRASGGPALRNARLAGCRGARRAQGRFCGAGEDAAGVQKKRPFLEREREDEVALECK</sequence>
<accession>A0A328E9G2</accession>
<dbReference type="Proteomes" id="UP000249390">
    <property type="component" value="Unassembled WGS sequence"/>
</dbReference>
<dbReference type="AlphaFoldDB" id="A0A328E9G2"/>
<name>A0A328E9G2_9ASTE</name>
<evidence type="ECO:0000313" key="1">
    <source>
        <dbReference type="EMBL" id="RAL53249.1"/>
    </source>
</evidence>
<protein>
    <submittedName>
        <fullName evidence="1">Uncharacterized protein</fullName>
    </submittedName>
</protein>
<comment type="caution">
    <text evidence="1">The sequence shown here is derived from an EMBL/GenBank/DDBJ whole genome shotgun (WGS) entry which is preliminary data.</text>
</comment>
<keyword evidence="2" id="KW-1185">Reference proteome</keyword>
<proteinExistence type="predicted"/>
<evidence type="ECO:0000313" key="2">
    <source>
        <dbReference type="Proteomes" id="UP000249390"/>
    </source>
</evidence>
<organism evidence="1 2">
    <name type="scientific">Cuscuta australis</name>
    <dbReference type="NCBI Taxonomy" id="267555"/>
    <lineage>
        <taxon>Eukaryota</taxon>
        <taxon>Viridiplantae</taxon>
        <taxon>Streptophyta</taxon>
        <taxon>Embryophyta</taxon>
        <taxon>Tracheophyta</taxon>
        <taxon>Spermatophyta</taxon>
        <taxon>Magnoliopsida</taxon>
        <taxon>eudicotyledons</taxon>
        <taxon>Gunneridae</taxon>
        <taxon>Pentapetalae</taxon>
        <taxon>asterids</taxon>
        <taxon>lamiids</taxon>
        <taxon>Solanales</taxon>
        <taxon>Convolvulaceae</taxon>
        <taxon>Cuscuteae</taxon>
        <taxon>Cuscuta</taxon>
        <taxon>Cuscuta subgen. Grammica</taxon>
        <taxon>Cuscuta sect. Cleistogrammica</taxon>
    </lineage>
</organism>